<dbReference type="InterPro" id="IPR011215">
    <property type="entry name" value="StiP_N"/>
</dbReference>
<evidence type="ECO:0000259" key="4">
    <source>
        <dbReference type="Pfam" id="PF15609"/>
    </source>
</evidence>
<dbReference type="InterPro" id="IPR029057">
    <property type="entry name" value="PRTase-like"/>
</dbReference>
<reference evidence="5 6" key="1">
    <citation type="submission" date="2016-02" db="EMBL/GenBank/DDBJ databases">
        <title>Complete genome of Sinomonas atrocyanea KCTC 3377.</title>
        <authorList>
            <person name="Kim K.M."/>
        </authorList>
    </citation>
    <scope>NUCLEOTIDE SEQUENCE [LARGE SCALE GENOMIC DNA]</scope>
    <source>
        <strain evidence="5 6">KCTC 3377</strain>
    </source>
</reference>
<dbReference type="Pfam" id="PF12500">
    <property type="entry name" value="TRSP"/>
    <property type="match status" value="1"/>
</dbReference>
<evidence type="ECO:0000259" key="1">
    <source>
        <dbReference type="Pfam" id="PF11202"/>
    </source>
</evidence>
<dbReference type="SUPFAM" id="SSF53271">
    <property type="entry name" value="PRTase-like"/>
    <property type="match status" value="1"/>
</dbReference>
<keyword evidence="6" id="KW-1185">Reference proteome</keyword>
<dbReference type="GO" id="GO:0016757">
    <property type="term" value="F:glycosyltransferase activity"/>
    <property type="evidence" value="ECO:0007669"/>
    <property type="project" value="UniProtKB-KW"/>
</dbReference>
<dbReference type="KEGG" id="satk:SA2016_3615"/>
<accession>A0A127A4M0</accession>
<dbReference type="EMBL" id="CP014518">
    <property type="protein sequence ID" value="AMM34273.1"/>
    <property type="molecule type" value="Genomic_DNA"/>
</dbReference>
<dbReference type="InterPro" id="IPR041688">
    <property type="entry name" value="PRTase_2"/>
</dbReference>
<dbReference type="InterPro" id="IPR036412">
    <property type="entry name" value="HAD-like_sf"/>
</dbReference>
<dbReference type="Pfam" id="PF15609">
    <property type="entry name" value="PRTase_2"/>
    <property type="match status" value="1"/>
</dbReference>
<evidence type="ECO:0000259" key="3">
    <source>
        <dbReference type="Pfam" id="PF15608"/>
    </source>
</evidence>
<dbReference type="Pfam" id="PF11202">
    <property type="entry name" value="StiP"/>
    <property type="match status" value="1"/>
</dbReference>
<sequence length="1191" mass="125383">MTDTAEVTPLDRDVTPPEREWPGTVVRDRLGIILTTAPGSLLPVDALVGLAVRRNPKRAQLLVSRVLAKHVPTPPAVALGAARLLGAAVARELGLGPAGGAAPGPPLEEAARALLARLAGDAPSDAQPLRLPAPPAGGEQIATLGYAETATGLGHAVAEHLGSYYLHSTRLSTPVRPFGGFEEEHSHATGHTLVPGDPTRLARAATVVLVDDELSTGRTVLNTVRELHAAWRPRTTHDAGPSGAAPPRRRYVVATLVDLRGAEDRAEFERLAGELGCGLTVVALGEGSVSLPADVLARAAHWLAESPGPDLARPRADLTRPQGHLAHPWGDLGAVRSARFGVDTAGPHGVRLADLAAPAARAAAAALAGKGLPRTARVLVLGAEEHLALPLAVADALTADFPGTLFSSTTRSPVHVHDEPGYAVRSALTFSSHDHALDGAPGTGRRHAYNVVTAGERFDAIVYVPEPGTAPEDLSMAGLPGTGAHGEPSVTEALARAAGTVVVLHLGAEPAYPEPLRGGTHPGAFGSYPPEDVGWLLKDLSGARLEAPAHEREAAIQSGRASYAESLPQEYEPSPEYQALFREALAASGARIAQAVADVTEQVLALRGREPVLVSLARAGTPVGVLMRRWAAHAHGLDVPHYTMSIVRGLGIDANALRWLLTRHRPEQIMFVDGWTGKGAITRELAAALEDFANSDGVRLSPELAVLADPGQCVRVSGTRDDFLIPSACLNSTVSGLVSRTVFNRALIGPHETHGAKFYRELAPRDVSNEFVDAVAARFPDIRPGLPGPLTAPTWAGWAAVERIAAEQGLGPLRSAVNLVKPGVGETTRVLLRRVPWKVLARPELLATDDAGRLLCGDLAHVLLLAAQRGCRWSRQRGCRTAAWGSSTRASRPARRAPTGRRWPMSRTVVACDLDRTLIYSARALHLEGPDRDAPRLVVSEVYENAPLSYMTRAAEDLLHELLGRAVLVPVTTRTQAQFARVQLPATPYAITTNGGVLLHGGTPDGAWSARVRGAVARGSAPIGEVLARVCENAPPWVDRVRTAEDLFAYAIVDRAALPAGWLADLSGWCAGRGWVVSLQGRKLYCVPSAVTKESAVAEVMERVGASGLVAAGDSLLDRGLLELADLPLRPRHGELEDAGYTRPGLRVTESAGVLAGEEILRAALEAATVPSGPQAAGAEASLAHSSAMRR</sequence>
<feature type="domain" description="PELOTA RNA-binding" evidence="3">
    <location>
        <begin position="795"/>
        <end position="872"/>
    </location>
</feature>
<dbReference type="PATRIC" id="fig|37927.3.peg.3709"/>
<name>A0A127A4M0_9MICC</name>
<dbReference type="InterPro" id="IPR023214">
    <property type="entry name" value="HAD_sf"/>
</dbReference>
<dbReference type="InterPro" id="IPR022537">
    <property type="entry name" value="TRSP_dom"/>
</dbReference>
<proteinExistence type="predicted"/>
<evidence type="ECO:0000313" key="6">
    <source>
        <dbReference type="Proteomes" id="UP000070134"/>
    </source>
</evidence>
<evidence type="ECO:0000259" key="2">
    <source>
        <dbReference type="Pfam" id="PF12500"/>
    </source>
</evidence>
<dbReference type="Gene3D" id="3.40.50.1000">
    <property type="entry name" value="HAD superfamily/HAD-like"/>
    <property type="match status" value="1"/>
</dbReference>
<dbReference type="AlphaFoldDB" id="A0A127A4M0"/>
<evidence type="ECO:0000313" key="5">
    <source>
        <dbReference type="EMBL" id="AMM34273.1"/>
    </source>
</evidence>
<dbReference type="RefSeq" id="WP_257125790.1">
    <property type="nucleotide sequence ID" value="NZ_CP014518.1"/>
</dbReference>
<protein>
    <submittedName>
        <fullName evidence="5">Phosphoribosyltransferase</fullName>
    </submittedName>
</protein>
<feature type="domain" description="Orotate phosphoribosyltransferase-like" evidence="4">
    <location>
        <begin position="47"/>
        <end position="287"/>
    </location>
</feature>
<organism evidence="5 6">
    <name type="scientific">Sinomonas atrocyanea</name>
    <dbReference type="NCBI Taxonomy" id="37927"/>
    <lineage>
        <taxon>Bacteria</taxon>
        <taxon>Bacillati</taxon>
        <taxon>Actinomycetota</taxon>
        <taxon>Actinomycetes</taxon>
        <taxon>Micrococcales</taxon>
        <taxon>Micrococcaceae</taxon>
        <taxon>Sinomonas</taxon>
    </lineage>
</organism>
<feature type="domain" description="Cysteine protease StiP N-terminal" evidence="1">
    <location>
        <begin position="526"/>
        <end position="775"/>
    </location>
</feature>
<dbReference type="Pfam" id="PF15608">
    <property type="entry name" value="PELOTA_1"/>
    <property type="match status" value="1"/>
</dbReference>
<dbReference type="InterPro" id="IPR028157">
    <property type="entry name" value="PELOTA_dom"/>
</dbReference>
<keyword evidence="5" id="KW-0808">Transferase</keyword>
<gene>
    <name evidence="5" type="ORF">SA2016_3615</name>
</gene>
<keyword evidence="5" id="KW-0328">Glycosyltransferase</keyword>
<dbReference type="Proteomes" id="UP000070134">
    <property type="component" value="Chromosome"/>
</dbReference>
<dbReference type="SUPFAM" id="SSF56784">
    <property type="entry name" value="HAD-like"/>
    <property type="match status" value="1"/>
</dbReference>
<feature type="domain" description="TRSP" evidence="2">
    <location>
        <begin position="346"/>
        <end position="474"/>
    </location>
</feature>
<dbReference type="STRING" id="37927.SA2016_3615"/>